<organism evidence="2 3">
    <name type="scientific">Lithocarpus litseifolius</name>
    <dbReference type="NCBI Taxonomy" id="425828"/>
    <lineage>
        <taxon>Eukaryota</taxon>
        <taxon>Viridiplantae</taxon>
        <taxon>Streptophyta</taxon>
        <taxon>Embryophyta</taxon>
        <taxon>Tracheophyta</taxon>
        <taxon>Spermatophyta</taxon>
        <taxon>Magnoliopsida</taxon>
        <taxon>eudicotyledons</taxon>
        <taxon>Gunneridae</taxon>
        <taxon>Pentapetalae</taxon>
        <taxon>rosids</taxon>
        <taxon>fabids</taxon>
        <taxon>Fagales</taxon>
        <taxon>Fagaceae</taxon>
        <taxon>Lithocarpus</taxon>
    </lineage>
</organism>
<evidence type="ECO:0000313" key="2">
    <source>
        <dbReference type="EMBL" id="KAL0010791.1"/>
    </source>
</evidence>
<evidence type="ECO:0000313" key="3">
    <source>
        <dbReference type="Proteomes" id="UP001459277"/>
    </source>
</evidence>
<dbReference type="GO" id="GO:0003676">
    <property type="term" value="F:nucleic acid binding"/>
    <property type="evidence" value="ECO:0007669"/>
    <property type="project" value="InterPro"/>
</dbReference>
<dbReference type="InterPro" id="IPR036397">
    <property type="entry name" value="RNaseH_sf"/>
</dbReference>
<dbReference type="CDD" id="cd06222">
    <property type="entry name" value="RNase_H_like"/>
    <property type="match status" value="1"/>
</dbReference>
<dbReference type="Proteomes" id="UP001459277">
    <property type="component" value="Unassembled WGS sequence"/>
</dbReference>
<dbReference type="Pfam" id="PF13456">
    <property type="entry name" value="RVT_3"/>
    <property type="match status" value="1"/>
</dbReference>
<comment type="caution">
    <text evidence="2">The sequence shown here is derived from an EMBL/GenBank/DDBJ whole genome shotgun (WGS) entry which is preliminary data.</text>
</comment>
<dbReference type="PANTHER" id="PTHR47723">
    <property type="entry name" value="OS05G0353850 PROTEIN"/>
    <property type="match status" value="1"/>
</dbReference>
<accession>A0AAW2DPZ4</accession>
<dbReference type="Gene3D" id="3.30.420.10">
    <property type="entry name" value="Ribonuclease H-like superfamily/Ribonuclease H"/>
    <property type="match status" value="1"/>
</dbReference>
<dbReference type="InterPro" id="IPR044730">
    <property type="entry name" value="RNase_H-like_dom_plant"/>
</dbReference>
<dbReference type="InterPro" id="IPR002156">
    <property type="entry name" value="RNaseH_domain"/>
</dbReference>
<dbReference type="InterPro" id="IPR053151">
    <property type="entry name" value="RNase_H-like"/>
</dbReference>
<dbReference type="InterPro" id="IPR012337">
    <property type="entry name" value="RNaseH-like_sf"/>
</dbReference>
<dbReference type="PANTHER" id="PTHR47723:SF19">
    <property type="entry name" value="POLYNUCLEOTIDYL TRANSFERASE, RIBONUCLEASE H-LIKE SUPERFAMILY PROTEIN"/>
    <property type="match status" value="1"/>
</dbReference>
<evidence type="ECO:0000259" key="1">
    <source>
        <dbReference type="Pfam" id="PF13456"/>
    </source>
</evidence>
<gene>
    <name evidence="2" type="ORF">SO802_005899</name>
</gene>
<dbReference type="EMBL" id="JAZDWU010000002">
    <property type="protein sequence ID" value="KAL0010791.1"/>
    <property type="molecule type" value="Genomic_DNA"/>
</dbReference>
<dbReference type="GO" id="GO:0004523">
    <property type="term" value="F:RNA-DNA hybrid ribonuclease activity"/>
    <property type="evidence" value="ECO:0007669"/>
    <property type="project" value="InterPro"/>
</dbReference>
<reference evidence="2 3" key="1">
    <citation type="submission" date="2024-01" db="EMBL/GenBank/DDBJ databases">
        <title>A telomere-to-telomere, gap-free genome of sweet tea (Lithocarpus litseifolius).</title>
        <authorList>
            <person name="Zhou J."/>
        </authorList>
    </citation>
    <scope>NUCLEOTIDE SEQUENCE [LARGE SCALE GENOMIC DNA]</scope>
    <source>
        <strain evidence="2">Zhou-2022a</strain>
        <tissue evidence="2">Leaf</tissue>
    </source>
</reference>
<protein>
    <recommendedName>
        <fullName evidence="1">RNase H type-1 domain-containing protein</fullName>
    </recommendedName>
</protein>
<dbReference type="SUPFAM" id="SSF53098">
    <property type="entry name" value="Ribonuclease H-like"/>
    <property type="match status" value="1"/>
</dbReference>
<name>A0AAW2DPZ4_9ROSI</name>
<dbReference type="AlphaFoldDB" id="A0AAW2DPZ4"/>
<feature type="domain" description="RNase H type-1" evidence="1">
    <location>
        <begin position="4"/>
        <end position="125"/>
    </location>
</feature>
<keyword evidence="3" id="KW-1185">Reference proteome</keyword>
<proteinExistence type="predicted"/>
<sequence>MKLNTDGASSRNLRLARGGVVIRDEEGNWVIGYARKIGSANSFLAVLWALWDGLFLCLQAQIHAVIIEMDAKAIVDAFSHQKNSNSIIFSLMDDCRQLVSQIPQSRFRHVYRKANRCADCLAKLCTSLDADFTVFSNPPVDVFPFVEANCHGLYVNRLCLEPMFAV</sequence>